<accession>A0A7C9RFW8</accession>
<reference evidence="2" key="1">
    <citation type="submission" date="2020-02" db="EMBL/GenBank/DDBJ databases">
        <title>Draft genome sequence of Candidatus Afipia apatlaquensis IBT-C3, a potential strain for decolorization of textile dyes.</title>
        <authorList>
            <person name="Sanchez-Reyes A."/>
            <person name="Breton-Deval L."/>
            <person name="Mangelson H."/>
            <person name="Sanchez-Flores A."/>
        </authorList>
    </citation>
    <scope>NUCLEOTIDE SEQUENCE [LARGE SCALE GENOMIC DNA]</scope>
    <source>
        <strain evidence="2">IBT-C3</strain>
    </source>
</reference>
<gene>
    <name evidence="2" type="ORF">G4V63_13875</name>
</gene>
<feature type="signal peptide" evidence="1">
    <location>
        <begin position="1"/>
        <end position="32"/>
    </location>
</feature>
<organism evidence="2 3">
    <name type="scientific">Candidatus Afipia apatlaquensis</name>
    <dbReference type="NCBI Taxonomy" id="2712852"/>
    <lineage>
        <taxon>Bacteria</taxon>
        <taxon>Pseudomonadati</taxon>
        <taxon>Pseudomonadota</taxon>
        <taxon>Alphaproteobacteria</taxon>
        <taxon>Hyphomicrobiales</taxon>
        <taxon>Nitrobacteraceae</taxon>
        <taxon>Afipia</taxon>
    </lineage>
</organism>
<sequence>MISRLFVNAPAKLTAGCLSVCLAMLSSSGAMAQQKAKPINAGEVLSGELTAMRSGPKKKRTITYQLTSEPRRLPPPSGMCNLETGPETFQIVTNSDAEAAALKPFIGKSIALKANEMACAQAAGQLSDAIVTKWSVVTKH</sequence>
<keyword evidence="1" id="KW-0732">Signal</keyword>
<proteinExistence type="predicted"/>
<name>A0A7C9RFW8_9BRAD</name>
<evidence type="ECO:0000256" key="1">
    <source>
        <dbReference type="SAM" id="SignalP"/>
    </source>
</evidence>
<protein>
    <submittedName>
        <fullName evidence="2">Uncharacterized protein</fullName>
    </submittedName>
</protein>
<evidence type="ECO:0000313" key="3">
    <source>
        <dbReference type="Proteomes" id="UP000480266"/>
    </source>
</evidence>
<feature type="chain" id="PRO_5028881807" evidence="1">
    <location>
        <begin position="33"/>
        <end position="140"/>
    </location>
</feature>
<dbReference type="EMBL" id="JAAMRR010000732">
    <property type="protein sequence ID" value="NGX96258.1"/>
    <property type="molecule type" value="Genomic_DNA"/>
</dbReference>
<dbReference type="AlphaFoldDB" id="A0A7C9RFW8"/>
<dbReference type="Proteomes" id="UP000480266">
    <property type="component" value="Unassembled WGS sequence"/>
</dbReference>
<keyword evidence="3" id="KW-1185">Reference proteome</keyword>
<evidence type="ECO:0000313" key="2">
    <source>
        <dbReference type="EMBL" id="NGX96258.1"/>
    </source>
</evidence>
<comment type="caution">
    <text evidence="2">The sequence shown here is derived from an EMBL/GenBank/DDBJ whole genome shotgun (WGS) entry which is preliminary data.</text>
</comment>